<dbReference type="AlphaFoldDB" id="A0A9W8HUH3"/>
<dbReference type="PANTHER" id="PTHR11618:SF13">
    <property type="entry name" value="TRANSCRIPTION INITIATION FACTOR IIB"/>
    <property type="match status" value="1"/>
</dbReference>
<dbReference type="InterPro" id="IPR000812">
    <property type="entry name" value="TFIIB"/>
</dbReference>
<dbReference type="Gene3D" id="1.10.472.10">
    <property type="entry name" value="Cyclin-like"/>
    <property type="match status" value="2"/>
</dbReference>
<evidence type="ECO:0000256" key="3">
    <source>
        <dbReference type="SAM" id="MobiDB-lite"/>
    </source>
</evidence>
<dbReference type="InterPro" id="IPR013150">
    <property type="entry name" value="TFIIB_cyclin"/>
</dbReference>
<dbReference type="GO" id="GO:0017025">
    <property type="term" value="F:TBP-class protein binding"/>
    <property type="evidence" value="ECO:0007669"/>
    <property type="project" value="InterPro"/>
</dbReference>
<keyword evidence="2" id="KW-0804">Transcription</keyword>
<feature type="region of interest" description="Disordered" evidence="3">
    <location>
        <begin position="319"/>
        <end position="391"/>
    </location>
</feature>
<feature type="compositionally biased region" description="Low complexity" evidence="3">
    <location>
        <begin position="374"/>
        <end position="387"/>
    </location>
</feature>
<dbReference type="Proteomes" id="UP001140094">
    <property type="component" value="Unassembled WGS sequence"/>
</dbReference>
<gene>
    <name evidence="5" type="ORF">H4R20_005305</name>
</gene>
<comment type="caution">
    <text evidence="5">The sequence shown here is derived from an EMBL/GenBank/DDBJ whole genome shotgun (WGS) entry which is preliminary data.</text>
</comment>
<dbReference type="Pfam" id="PF00382">
    <property type="entry name" value="TFIIB"/>
    <property type="match status" value="2"/>
</dbReference>
<keyword evidence="1" id="KW-0805">Transcription regulation</keyword>
<proteinExistence type="predicted"/>
<evidence type="ECO:0000259" key="4">
    <source>
        <dbReference type="Pfam" id="PF00382"/>
    </source>
</evidence>
<evidence type="ECO:0000313" key="5">
    <source>
        <dbReference type="EMBL" id="KAJ2797115.1"/>
    </source>
</evidence>
<sequence length="632" mass="68238">MAQSTFSFAAVAGRMNVNTLLNPVSVTPRLVPLHAQSVPGRTPTQVYCVPGLHPCSKTIGGSVTGGGGEAAIHACYRHYQRKRQRKSHELATTKAYADRRALQTANSDDSFEKALWRQESGLGPPTPTDDSCCSSECIATAQDNPDTAKEHYIDAHQPHVFVPVPPLVGYSALSKVRSSDHIATPRPKDNDSMVFIYDSSKGVATVPHSLCCTGSDSALAFCSESLCLLDADNGADLLPSAKRARLDAADVAMPVSGCDARDSYDDDNDTASVASSVSARMSELSQPSADADENEESTVYDRSYSNVISISDDVPLMAALPPPAPLSPAPSASAEHETISRAETSALKRSAKGKAQRAACDGEKAVTSPDTPAAEDSASDAGSSSNKGAEDEALADILDKEKPLVDWQALEVPVSIWDEAQMLYDRVKTLKKVQSRQPVRKKHVILAALMFILCRNKNYPRTFAEICAAANVTKREIGMYYNLMRQVLGREYTSIQRAKPLEFLHRWCAVLELPQWVAKAAALVHERADERAIVQGKCPISVSAASMWLVIWCFNHRHALHEMGFAPPDNTAVNSNAVPCIPGLGVSPIVLMVDQRDVCKAASVVVATLSGVFKQLFPELKYLINGLLDNHL</sequence>
<feature type="domain" description="Transcription factor TFIIB cyclin-like" evidence="4">
    <location>
        <begin position="409"/>
        <end position="485"/>
    </location>
</feature>
<dbReference type="GO" id="GO:0097550">
    <property type="term" value="C:transcription preinitiation complex"/>
    <property type="evidence" value="ECO:0007669"/>
    <property type="project" value="TreeGrafter"/>
</dbReference>
<dbReference type="GO" id="GO:0070897">
    <property type="term" value="P:transcription preinitiation complex assembly"/>
    <property type="evidence" value="ECO:0007669"/>
    <property type="project" value="InterPro"/>
</dbReference>
<dbReference type="GO" id="GO:0005634">
    <property type="term" value="C:nucleus"/>
    <property type="evidence" value="ECO:0007669"/>
    <property type="project" value="TreeGrafter"/>
</dbReference>
<keyword evidence="6" id="KW-1185">Reference proteome</keyword>
<name>A0A9W8HUH3_9FUNG</name>
<reference evidence="5" key="1">
    <citation type="submission" date="2022-07" db="EMBL/GenBank/DDBJ databases">
        <title>Phylogenomic reconstructions and comparative analyses of Kickxellomycotina fungi.</title>
        <authorList>
            <person name="Reynolds N.K."/>
            <person name="Stajich J.E."/>
            <person name="Barry K."/>
            <person name="Grigoriev I.V."/>
            <person name="Crous P."/>
            <person name="Smith M.E."/>
        </authorList>
    </citation>
    <scope>NUCLEOTIDE SEQUENCE</scope>
    <source>
        <strain evidence="5">NRRL 1565</strain>
    </source>
</reference>
<accession>A0A9W8HUH3</accession>
<dbReference type="PANTHER" id="PTHR11618">
    <property type="entry name" value="TRANSCRIPTION INITIATION FACTOR IIB-RELATED"/>
    <property type="match status" value="1"/>
</dbReference>
<organism evidence="5 6">
    <name type="scientific">Coemansia guatemalensis</name>
    <dbReference type="NCBI Taxonomy" id="2761395"/>
    <lineage>
        <taxon>Eukaryota</taxon>
        <taxon>Fungi</taxon>
        <taxon>Fungi incertae sedis</taxon>
        <taxon>Zoopagomycota</taxon>
        <taxon>Kickxellomycotina</taxon>
        <taxon>Kickxellomycetes</taxon>
        <taxon>Kickxellales</taxon>
        <taxon>Kickxellaceae</taxon>
        <taxon>Coemansia</taxon>
    </lineage>
</organism>
<dbReference type="OrthoDB" id="25790at2759"/>
<feature type="region of interest" description="Disordered" evidence="3">
    <location>
        <begin position="258"/>
        <end position="300"/>
    </location>
</feature>
<dbReference type="SUPFAM" id="SSF47954">
    <property type="entry name" value="Cyclin-like"/>
    <property type="match status" value="2"/>
</dbReference>
<evidence type="ECO:0000256" key="2">
    <source>
        <dbReference type="ARBA" id="ARBA00023163"/>
    </source>
</evidence>
<feature type="domain" description="Transcription factor TFIIB cyclin-like" evidence="4">
    <location>
        <begin position="498"/>
        <end position="563"/>
    </location>
</feature>
<protein>
    <recommendedName>
        <fullName evidence="4">Transcription factor TFIIB cyclin-like domain-containing protein</fullName>
    </recommendedName>
</protein>
<evidence type="ECO:0000256" key="1">
    <source>
        <dbReference type="ARBA" id="ARBA00023015"/>
    </source>
</evidence>
<dbReference type="InterPro" id="IPR036915">
    <property type="entry name" value="Cyclin-like_sf"/>
</dbReference>
<dbReference type="EMBL" id="JANBUO010001711">
    <property type="protein sequence ID" value="KAJ2797115.1"/>
    <property type="molecule type" value="Genomic_DNA"/>
</dbReference>
<evidence type="ECO:0000313" key="6">
    <source>
        <dbReference type="Proteomes" id="UP001140094"/>
    </source>
</evidence>